<name>A0AAV7MD20_PLEWA</name>
<comment type="caution">
    <text evidence="1">The sequence shown here is derived from an EMBL/GenBank/DDBJ whole genome shotgun (WGS) entry which is preliminary data.</text>
</comment>
<keyword evidence="2" id="KW-1185">Reference proteome</keyword>
<proteinExistence type="predicted"/>
<evidence type="ECO:0000313" key="2">
    <source>
        <dbReference type="Proteomes" id="UP001066276"/>
    </source>
</evidence>
<gene>
    <name evidence="1" type="ORF">NDU88_006721</name>
</gene>
<dbReference type="AlphaFoldDB" id="A0AAV7MD20"/>
<organism evidence="1 2">
    <name type="scientific">Pleurodeles waltl</name>
    <name type="common">Iberian ribbed newt</name>
    <dbReference type="NCBI Taxonomy" id="8319"/>
    <lineage>
        <taxon>Eukaryota</taxon>
        <taxon>Metazoa</taxon>
        <taxon>Chordata</taxon>
        <taxon>Craniata</taxon>
        <taxon>Vertebrata</taxon>
        <taxon>Euteleostomi</taxon>
        <taxon>Amphibia</taxon>
        <taxon>Batrachia</taxon>
        <taxon>Caudata</taxon>
        <taxon>Salamandroidea</taxon>
        <taxon>Salamandridae</taxon>
        <taxon>Pleurodelinae</taxon>
        <taxon>Pleurodeles</taxon>
    </lineage>
</organism>
<dbReference type="EMBL" id="JANPWB010000014">
    <property type="protein sequence ID" value="KAJ1101655.1"/>
    <property type="molecule type" value="Genomic_DNA"/>
</dbReference>
<accession>A0AAV7MD20</accession>
<dbReference type="Proteomes" id="UP001066276">
    <property type="component" value="Chromosome 10"/>
</dbReference>
<evidence type="ECO:0000313" key="1">
    <source>
        <dbReference type="EMBL" id="KAJ1101655.1"/>
    </source>
</evidence>
<protein>
    <submittedName>
        <fullName evidence="1">Uncharacterized protein</fullName>
    </submittedName>
</protein>
<reference evidence="1" key="1">
    <citation type="journal article" date="2022" name="bioRxiv">
        <title>Sequencing and chromosome-scale assembly of the giantPleurodeles waltlgenome.</title>
        <authorList>
            <person name="Brown T."/>
            <person name="Elewa A."/>
            <person name="Iarovenko S."/>
            <person name="Subramanian E."/>
            <person name="Araus A.J."/>
            <person name="Petzold A."/>
            <person name="Susuki M."/>
            <person name="Suzuki K.-i.T."/>
            <person name="Hayashi T."/>
            <person name="Toyoda A."/>
            <person name="Oliveira C."/>
            <person name="Osipova E."/>
            <person name="Leigh N.D."/>
            <person name="Simon A."/>
            <person name="Yun M.H."/>
        </authorList>
    </citation>
    <scope>NUCLEOTIDE SEQUENCE</scope>
    <source>
        <strain evidence="1">20211129_DDA</strain>
        <tissue evidence="1">Liver</tissue>
    </source>
</reference>
<sequence length="130" mass="13450">MASLPARWPSPREALPGLGPNPYISPVRAAVSVYSRLGGPSKVLELPVITAPGPVRAFSSSIAWSREAGPGLRLACGVWGRASGSCQLDSGETCRWGEATGWDVGDSGDRGALLVGPVRQLDRTAAPTAL</sequence>